<feature type="compositionally biased region" description="Basic and acidic residues" evidence="1">
    <location>
        <begin position="235"/>
        <end position="257"/>
    </location>
</feature>
<dbReference type="AlphaFoldDB" id="A0A1R1YP75"/>
<feature type="region of interest" description="Disordered" evidence="1">
    <location>
        <begin position="101"/>
        <end position="134"/>
    </location>
</feature>
<feature type="region of interest" description="Disordered" evidence="1">
    <location>
        <begin position="399"/>
        <end position="429"/>
    </location>
</feature>
<protein>
    <submittedName>
        <fullName evidence="2">Uncharacterized protein</fullName>
    </submittedName>
</protein>
<dbReference type="Proteomes" id="UP000187429">
    <property type="component" value="Unassembled WGS sequence"/>
</dbReference>
<feature type="compositionally biased region" description="Polar residues" evidence="1">
    <location>
        <begin position="125"/>
        <end position="134"/>
    </location>
</feature>
<proteinExistence type="predicted"/>
<organism evidence="2 3">
    <name type="scientific">Smittium culicis</name>
    <dbReference type="NCBI Taxonomy" id="133412"/>
    <lineage>
        <taxon>Eukaryota</taxon>
        <taxon>Fungi</taxon>
        <taxon>Fungi incertae sedis</taxon>
        <taxon>Zoopagomycota</taxon>
        <taxon>Kickxellomycotina</taxon>
        <taxon>Harpellomycetes</taxon>
        <taxon>Harpellales</taxon>
        <taxon>Legeriomycetaceae</taxon>
        <taxon>Smittium</taxon>
    </lineage>
</organism>
<keyword evidence="3" id="KW-1185">Reference proteome</keyword>
<feature type="compositionally biased region" description="Basic residues" evidence="1">
    <location>
        <begin position="218"/>
        <end position="227"/>
    </location>
</feature>
<sequence length="429" mass="47767">MEPGSDDSLSSLSEFDTEDEEVDIDSPFSIQSPESEQNIVLAQQNVSSFLESSSSILDSQTICQKCNNIINVSQLKFEKLITNDLICESCKKLPTKIEKPKSKRIYSSSDDSSTSSDEKLLEHNNPIQESEYSSISTKNEDIDIAFTKNPIILLKSKKPKSSKKKIAYHSSDDTDAVDLAFADSGSSDFEVSIDVSDYESDWDSGKGKKALNQNKNSKTNRKTRRSIPAKSKVNKSLDKKQDQHLHSNRSTDSEKPTILKIKARTSVKPHQNNPSASIISEKDTSKPENNSIQDTEYNDTRNTEKSDLDHSETHCNNAQSKVIDPILNSDTSDAQISISTTHLLKKPQTVQQHTPTITHNKISLDKSPSFSTQKSFKPPKLLFVRRANKPPETAAVVADTANWPGAYKPQKQQLDSPSRKVPATPRKKN</sequence>
<evidence type="ECO:0000313" key="2">
    <source>
        <dbReference type="EMBL" id="OMJ28635.1"/>
    </source>
</evidence>
<feature type="compositionally biased region" description="Polar residues" evidence="1">
    <location>
        <begin position="268"/>
        <end position="278"/>
    </location>
</feature>
<dbReference type="EMBL" id="LSSM01000521">
    <property type="protein sequence ID" value="OMJ28635.1"/>
    <property type="molecule type" value="Genomic_DNA"/>
</dbReference>
<dbReference type="OrthoDB" id="10439886at2759"/>
<name>A0A1R1YP75_9FUNG</name>
<evidence type="ECO:0000313" key="3">
    <source>
        <dbReference type="Proteomes" id="UP000187429"/>
    </source>
</evidence>
<reference evidence="3" key="1">
    <citation type="submission" date="2017-01" db="EMBL/GenBank/DDBJ databases">
        <authorList>
            <person name="Wang Y."/>
            <person name="White M."/>
            <person name="Kvist S."/>
            <person name="Moncalvo J.-M."/>
        </authorList>
    </citation>
    <scope>NUCLEOTIDE SEQUENCE [LARGE SCALE GENOMIC DNA]</scope>
    <source>
        <strain evidence="3">ID-206-W2</strain>
    </source>
</reference>
<feature type="region of interest" description="Disordered" evidence="1">
    <location>
        <begin position="346"/>
        <end position="375"/>
    </location>
</feature>
<evidence type="ECO:0000256" key="1">
    <source>
        <dbReference type="SAM" id="MobiDB-lite"/>
    </source>
</evidence>
<feature type="compositionally biased region" description="Low complexity" evidence="1">
    <location>
        <begin position="1"/>
        <end position="14"/>
    </location>
</feature>
<accession>A0A1R1YP75</accession>
<feature type="compositionally biased region" description="Basic and acidic residues" evidence="1">
    <location>
        <begin position="298"/>
        <end position="313"/>
    </location>
</feature>
<comment type="caution">
    <text evidence="2">The sequence shown here is derived from an EMBL/GenBank/DDBJ whole genome shotgun (WGS) entry which is preliminary data.</text>
</comment>
<feature type="compositionally biased region" description="Acidic residues" evidence="1">
    <location>
        <begin position="15"/>
        <end position="24"/>
    </location>
</feature>
<gene>
    <name evidence="2" type="ORF">AYI69_g1879</name>
</gene>
<feature type="region of interest" description="Disordered" evidence="1">
    <location>
        <begin position="1"/>
        <end position="36"/>
    </location>
</feature>
<feature type="region of interest" description="Disordered" evidence="1">
    <location>
        <begin position="198"/>
        <end position="326"/>
    </location>
</feature>